<evidence type="ECO:0000313" key="3">
    <source>
        <dbReference type="EMBL" id="KAI2668307.1"/>
    </source>
</evidence>
<dbReference type="SUPFAM" id="SSF56436">
    <property type="entry name" value="C-type lectin-like"/>
    <property type="match status" value="2"/>
</dbReference>
<keyword evidence="1" id="KW-1015">Disulfide bond</keyword>
<dbReference type="Proteomes" id="UP000830375">
    <property type="component" value="Unassembled WGS sequence"/>
</dbReference>
<dbReference type="InterPro" id="IPR018378">
    <property type="entry name" value="C-type_lectin_CS"/>
</dbReference>
<sequence length="303" mass="35272">MTGYKDWYRVGSDCVKYFGNPLTFSDAEFSCRSKAPGAHLVSVHDSKAIGDLICIVVKLNPGNIRMWIGAFKLFQSGRFIWTDGSSWNYQIWAPGEPRYISNYGDCAEMNWLYVGKWNDDACYVQKNYVCAFKYNKRRSCEIECTGFAAGRTNVTVRCPKPTSCNVNGFEKHWYKMDNYCVRYYDQPLNFTDAEFSCREKAPGAHLVSVHSKNQNELLLYIVKKFNPNNLRIWLGAFELFQSGKFLWLDESFWDFEIWTTGEPTNIYSSKEECLEMNWKETGRWNDDACSYKKNYICAFKIPS</sequence>
<evidence type="ECO:0000313" key="4">
    <source>
        <dbReference type="Proteomes" id="UP000830375"/>
    </source>
</evidence>
<dbReference type="InterPro" id="IPR001304">
    <property type="entry name" value="C-type_lectin-like"/>
</dbReference>
<dbReference type="EMBL" id="JACTAM010000001">
    <property type="protein sequence ID" value="KAI2668307.1"/>
    <property type="molecule type" value="Genomic_DNA"/>
</dbReference>
<keyword evidence="4" id="KW-1185">Reference proteome</keyword>
<dbReference type="Pfam" id="PF00059">
    <property type="entry name" value="Lectin_C"/>
    <property type="match status" value="2"/>
</dbReference>
<comment type="caution">
    <text evidence="3">The sequence shown here is derived from an EMBL/GenBank/DDBJ whole genome shotgun (WGS) entry which is preliminary data.</text>
</comment>
<dbReference type="InterPro" id="IPR016187">
    <property type="entry name" value="CTDL_fold"/>
</dbReference>
<dbReference type="PANTHER" id="PTHR22803">
    <property type="entry name" value="MANNOSE, PHOSPHOLIPASE, LECTIN RECEPTOR RELATED"/>
    <property type="match status" value="1"/>
</dbReference>
<feature type="domain" description="C-type lectin" evidence="2">
    <location>
        <begin position="10"/>
        <end position="131"/>
    </location>
</feature>
<name>A0ABQ8N0Y2_LABRO</name>
<reference evidence="3 4" key="1">
    <citation type="submission" date="2022-01" db="EMBL/GenBank/DDBJ databases">
        <title>A high-quality chromosome-level genome assembly of rohu carp, Labeo rohita.</title>
        <authorList>
            <person name="Arick M.A. II"/>
            <person name="Hsu C.-Y."/>
            <person name="Magbanua Z."/>
            <person name="Pechanova O."/>
            <person name="Grover C."/>
            <person name="Miller E."/>
            <person name="Thrash A."/>
            <person name="Ezzel L."/>
            <person name="Alam S."/>
            <person name="Benzie J."/>
            <person name="Hamilton M."/>
            <person name="Karsi A."/>
            <person name="Lawrence M.L."/>
            <person name="Peterson D.G."/>
        </authorList>
    </citation>
    <scope>NUCLEOTIDE SEQUENCE [LARGE SCALE GENOMIC DNA]</scope>
    <source>
        <strain evidence="4">BAU-BD-2019</strain>
        <tissue evidence="3">Blood</tissue>
    </source>
</reference>
<dbReference type="PROSITE" id="PS50041">
    <property type="entry name" value="C_TYPE_LECTIN_2"/>
    <property type="match status" value="2"/>
</dbReference>
<evidence type="ECO:0000259" key="2">
    <source>
        <dbReference type="PROSITE" id="PS50041"/>
    </source>
</evidence>
<evidence type="ECO:0000256" key="1">
    <source>
        <dbReference type="ARBA" id="ARBA00023157"/>
    </source>
</evidence>
<dbReference type="PROSITE" id="PS00615">
    <property type="entry name" value="C_TYPE_LECTIN_1"/>
    <property type="match status" value="2"/>
</dbReference>
<dbReference type="Gene3D" id="3.10.100.10">
    <property type="entry name" value="Mannose-Binding Protein A, subunit A"/>
    <property type="match status" value="2"/>
</dbReference>
<feature type="domain" description="C-type lectin" evidence="2">
    <location>
        <begin position="176"/>
        <end position="298"/>
    </location>
</feature>
<dbReference type="SMART" id="SM00034">
    <property type="entry name" value="CLECT"/>
    <property type="match status" value="2"/>
</dbReference>
<accession>A0ABQ8N0Y2</accession>
<gene>
    <name evidence="3" type="ORF">H4Q32_004999</name>
</gene>
<dbReference type="InterPro" id="IPR050111">
    <property type="entry name" value="C-type_lectin/snaclec_domain"/>
</dbReference>
<protein>
    <submittedName>
        <fullName evidence="3">Lectin</fullName>
    </submittedName>
</protein>
<dbReference type="InterPro" id="IPR016186">
    <property type="entry name" value="C-type_lectin-like/link_sf"/>
</dbReference>
<proteinExistence type="predicted"/>
<organism evidence="3 4">
    <name type="scientific">Labeo rohita</name>
    <name type="common">Indian major carp</name>
    <name type="synonym">Cyprinus rohita</name>
    <dbReference type="NCBI Taxonomy" id="84645"/>
    <lineage>
        <taxon>Eukaryota</taxon>
        <taxon>Metazoa</taxon>
        <taxon>Chordata</taxon>
        <taxon>Craniata</taxon>
        <taxon>Vertebrata</taxon>
        <taxon>Euteleostomi</taxon>
        <taxon>Actinopterygii</taxon>
        <taxon>Neopterygii</taxon>
        <taxon>Teleostei</taxon>
        <taxon>Ostariophysi</taxon>
        <taxon>Cypriniformes</taxon>
        <taxon>Cyprinidae</taxon>
        <taxon>Labeoninae</taxon>
        <taxon>Labeonini</taxon>
        <taxon>Labeo</taxon>
    </lineage>
</organism>
<dbReference type="CDD" id="cd00037">
    <property type="entry name" value="CLECT"/>
    <property type="match status" value="2"/>
</dbReference>